<reference evidence="1" key="2">
    <citation type="submission" date="2021-09" db="EMBL/GenBank/DDBJ databases">
        <authorList>
            <person name="Jia N."/>
            <person name="Wang J."/>
            <person name="Shi W."/>
            <person name="Du L."/>
            <person name="Sun Y."/>
            <person name="Zhan W."/>
            <person name="Jiang J."/>
            <person name="Wang Q."/>
            <person name="Zhang B."/>
            <person name="Ji P."/>
            <person name="Sakyi L.B."/>
            <person name="Cui X."/>
            <person name="Yuan T."/>
            <person name="Jiang B."/>
            <person name="Yang W."/>
            <person name="Lam T.T.-Y."/>
            <person name="Chang Q."/>
            <person name="Ding S."/>
            <person name="Wang X."/>
            <person name="Zhu J."/>
            <person name="Ruan X."/>
            <person name="Zhao L."/>
            <person name="Wei J."/>
            <person name="Que T."/>
            <person name="Du C."/>
            <person name="Cheng J."/>
            <person name="Dai P."/>
            <person name="Han X."/>
            <person name="Huang E."/>
            <person name="Gao Y."/>
            <person name="Liu J."/>
            <person name="Shao H."/>
            <person name="Ye R."/>
            <person name="Li L."/>
            <person name="Wei W."/>
            <person name="Wang X."/>
            <person name="Wang C."/>
            <person name="Huo Q."/>
            <person name="Li W."/>
            <person name="Guo W."/>
            <person name="Chen H."/>
            <person name="Chen S."/>
            <person name="Zhou L."/>
            <person name="Zhou L."/>
            <person name="Ni X."/>
            <person name="Tian J."/>
            <person name="Zhou Y."/>
            <person name="Sheng Y."/>
            <person name="Liu T."/>
            <person name="Pan Y."/>
            <person name="Xia L."/>
            <person name="Li J."/>
            <person name="Zhao F."/>
            <person name="Cao W."/>
        </authorList>
    </citation>
    <scope>NUCLEOTIDE SEQUENCE</scope>
    <source>
        <strain evidence="1">Rsan-2018</strain>
        <tissue evidence="1">Larvae</tissue>
    </source>
</reference>
<reference evidence="1" key="1">
    <citation type="journal article" date="2020" name="Cell">
        <title>Large-Scale Comparative Analyses of Tick Genomes Elucidate Their Genetic Diversity and Vector Capacities.</title>
        <authorList>
            <consortium name="Tick Genome and Microbiome Consortium (TIGMIC)"/>
            <person name="Jia N."/>
            <person name="Wang J."/>
            <person name="Shi W."/>
            <person name="Du L."/>
            <person name="Sun Y."/>
            <person name="Zhan W."/>
            <person name="Jiang J.F."/>
            <person name="Wang Q."/>
            <person name="Zhang B."/>
            <person name="Ji P."/>
            <person name="Bell-Sakyi L."/>
            <person name="Cui X.M."/>
            <person name="Yuan T.T."/>
            <person name="Jiang B.G."/>
            <person name="Yang W.F."/>
            <person name="Lam T.T."/>
            <person name="Chang Q.C."/>
            <person name="Ding S.J."/>
            <person name="Wang X.J."/>
            <person name="Zhu J.G."/>
            <person name="Ruan X.D."/>
            <person name="Zhao L."/>
            <person name="Wei J.T."/>
            <person name="Ye R.Z."/>
            <person name="Que T.C."/>
            <person name="Du C.H."/>
            <person name="Zhou Y.H."/>
            <person name="Cheng J.X."/>
            <person name="Dai P.F."/>
            <person name="Guo W.B."/>
            <person name="Han X.H."/>
            <person name="Huang E.J."/>
            <person name="Li L.F."/>
            <person name="Wei W."/>
            <person name="Gao Y.C."/>
            <person name="Liu J.Z."/>
            <person name="Shao H.Z."/>
            <person name="Wang X."/>
            <person name="Wang C.C."/>
            <person name="Yang T.C."/>
            <person name="Huo Q.B."/>
            <person name="Li W."/>
            <person name="Chen H.Y."/>
            <person name="Chen S.E."/>
            <person name="Zhou L.G."/>
            <person name="Ni X.B."/>
            <person name="Tian J.H."/>
            <person name="Sheng Y."/>
            <person name="Liu T."/>
            <person name="Pan Y.S."/>
            <person name="Xia L.Y."/>
            <person name="Li J."/>
            <person name="Zhao F."/>
            <person name="Cao W.C."/>
        </authorList>
    </citation>
    <scope>NUCLEOTIDE SEQUENCE</scope>
    <source>
        <strain evidence="1">Rsan-2018</strain>
    </source>
</reference>
<evidence type="ECO:0000313" key="1">
    <source>
        <dbReference type="EMBL" id="KAH7972459.1"/>
    </source>
</evidence>
<accession>A0A9D4QC08</accession>
<sequence>MHGFGLGFLSVGSVNQLSRHEVGDLVARNAAMKWRPDDHDWSPAACLMIAGNDDFNVGSEDGEGYGRFLGVRGMASGDQKLMNYMCGSYGVRHCTAQHFLDFVGAVRSEGGHSPLKIRYVLTELPISVDGRTLTPFKPDLDLIAQKSNAGVQLRQYAK</sequence>
<evidence type="ECO:0000313" key="2">
    <source>
        <dbReference type="Proteomes" id="UP000821837"/>
    </source>
</evidence>
<comment type="caution">
    <text evidence="1">The sequence shown here is derived from an EMBL/GenBank/DDBJ whole genome shotgun (WGS) entry which is preliminary data.</text>
</comment>
<dbReference type="Proteomes" id="UP000821837">
    <property type="component" value="Chromosome 11"/>
</dbReference>
<dbReference type="EMBL" id="JABSTV010001247">
    <property type="protein sequence ID" value="KAH7972459.1"/>
    <property type="molecule type" value="Genomic_DNA"/>
</dbReference>
<organism evidence="1 2">
    <name type="scientific">Rhipicephalus sanguineus</name>
    <name type="common">Brown dog tick</name>
    <name type="synonym">Ixodes sanguineus</name>
    <dbReference type="NCBI Taxonomy" id="34632"/>
    <lineage>
        <taxon>Eukaryota</taxon>
        <taxon>Metazoa</taxon>
        <taxon>Ecdysozoa</taxon>
        <taxon>Arthropoda</taxon>
        <taxon>Chelicerata</taxon>
        <taxon>Arachnida</taxon>
        <taxon>Acari</taxon>
        <taxon>Parasitiformes</taxon>
        <taxon>Ixodida</taxon>
        <taxon>Ixodoidea</taxon>
        <taxon>Ixodidae</taxon>
        <taxon>Rhipicephalinae</taxon>
        <taxon>Rhipicephalus</taxon>
        <taxon>Rhipicephalus</taxon>
    </lineage>
</organism>
<gene>
    <name evidence="1" type="ORF">HPB52_012447</name>
</gene>
<protein>
    <submittedName>
        <fullName evidence="1">Uncharacterized protein</fullName>
    </submittedName>
</protein>
<name>A0A9D4QC08_RHISA</name>
<keyword evidence="2" id="KW-1185">Reference proteome</keyword>
<dbReference type="AlphaFoldDB" id="A0A9D4QC08"/>
<proteinExistence type="predicted"/>
<dbReference type="VEuPathDB" id="VectorBase:RSAN_046741"/>